<feature type="transmembrane region" description="Helical" evidence="2">
    <location>
        <begin position="37"/>
        <end position="55"/>
    </location>
</feature>
<evidence type="ECO:0000313" key="4">
    <source>
        <dbReference type="Proteomes" id="UP001196661"/>
    </source>
</evidence>
<keyword evidence="4" id="KW-1185">Reference proteome</keyword>
<dbReference type="Proteomes" id="UP001196661">
    <property type="component" value="Unassembled WGS sequence"/>
</dbReference>
<sequence>MNFGTPVPLLVGIILILGAVGLFFLDKLKPGYERSSDKVYSILLLLSGIFLLAHLNMELLASFQQVMLVGMLTTLIINDISKRDSSRTRPAERDGPPRQYEERPPRRVYRAELDDWDSPGPRQPRIPSDRYRDGYGDKYQSRPLEPQRPPYEDRRPPARLQPSDQQGRPPERPGSNSYGNNYGDSRPAGPTRPAPRPNPPDNFYSKPRYDGDGGGPSNRPQRPPQGPMDQPPIPSGNGAGHSLGGLPKSSDDPNLRGERPPLNVKPRPQSSNEGSYTDFRPASSSDEDPGSYPDTPPSQPPANY</sequence>
<feature type="compositionally biased region" description="Pro residues" evidence="1">
    <location>
        <begin position="190"/>
        <end position="200"/>
    </location>
</feature>
<proteinExistence type="predicted"/>
<comment type="caution">
    <text evidence="3">The sequence shown here is derived from an EMBL/GenBank/DDBJ whole genome shotgun (WGS) entry which is preliminary data.</text>
</comment>
<feature type="compositionally biased region" description="Polar residues" evidence="1">
    <location>
        <begin position="174"/>
        <end position="183"/>
    </location>
</feature>
<dbReference type="RefSeq" id="WP_215617652.1">
    <property type="nucleotide sequence ID" value="NZ_JADOER010000004.1"/>
</dbReference>
<dbReference type="Pfam" id="PF07444">
    <property type="entry name" value="Ycf66_N"/>
    <property type="match status" value="1"/>
</dbReference>
<dbReference type="EMBL" id="JADOER010000004">
    <property type="protein sequence ID" value="MBT9311785.1"/>
    <property type="molecule type" value="Genomic_DNA"/>
</dbReference>
<evidence type="ECO:0008006" key="5">
    <source>
        <dbReference type="Google" id="ProtNLM"/>
    </source>
</evidence>
<organism evidence="3 4">
    <name type="scientific">Leptothoe kymatousa TAU-MAC 1615</name>
    <dbReference type="NCBI Taxonomy" id="2364775"/>
    <lineage>
        <taxon>Bacteria</taxon>
        <taxon>Bacillati</taxon>
        <taxon>Cyanobacteriota</taxon>
        <taxon>Cyanophyceae</taxon>
        <taxon>Nodosilineales</taxon>
        <taxon>Cymatolegaceae</taxon>
        <taxon>Leptothoe</taxon>
        <taxon>Leptothoe kymatousa</taxon>
    </lineage>
</organism>
<feature type="compositionally biased region" description="Basic and acidic residues" evidence="1">
    <location>
        <begin position="249"/>
        <end position="259"/>
    </location>
</feature>
<gene>
    <name evidence="3" type="ORF">IXB28_06175</name>
</gene>
<name>A0ABS5Y477_9CYAN</name>
<protein>
    <recommendedName>
        <fullName evidence="5">Ycf66 family protein</fullName>
    </recommendedName>
</protein>
<evidence type="ECO:0000313" key="3">
    <source>
        <dbReference type="EMBL" id="MBT9311785.1"/>
    </source>
</evidence>
<feature type="compositionally biased region" description="Pro residues" evidence="1">
    <location>
        <begin position="294"/>
        <end position="304"/>
    </location>
</feature>
<evidence type="ECO:0000256" key="2">
    <source>
        <dbReference type="SAM" id="Phobius"/>
    </source>
</evidence>
<feature type="compositionally biased region" description="Basic and acidic residues" evidence="1">
    <location>
        <begin position="127"/>
        <end position="140"/>
    </location>
</feature>
<reference evidence="3 4" key="1">
    <citation type="journal article" date="2021" name="Mar. Drugs">
        <title>Genome Reduction and Secondary Metabolism of the Marine Sponge-Associated Cyanobacterium Leptothoe.</title>
        <authorList>
            <person name="Konstantinou D."/>
            <person name="Popin R.V."/>
            <person name="Fewer D.P."/>
            <person name="Sivonen K."/>
            <person name="Gkelis S."/>
        </authorList>
    </citation>
    <scope>NUCLEOTIDE SEQUENCE [LARGE SCALE GENOMIC DNA]</scope>
    <source>
        <strain evidence="3 4">TAU-MAC 1615</strain>
    </source>
</reference>
<keyword evidence="2" id="KW-0472">Membrane</keyword>
<feature type="compositionally biased region" description="Pro residues" evidence="1">
    <location>
        <begin position="221"/>
        <end position="234"/>
    </location>
</feature>
<feature type="compositionally biased region" description="Basic and acidic residues" evidence="1">
    <location>
        <begin position="82"/>
        <end position="113"/>
    </location>
</feature>
<dbReference type="InterPro" id="IPR010004">
    <property type="entry name" value="Uncharacterised_Ycf66"/>
</dbReference>
<keyword evidence="2" id="KW-0812">Transmembrane</keyword>
<feature type="region of interest" description="Disordered" evidence="1">
    <location>
        <begin position="82"/>
        <end position="304"/>
    </location>
</feature>
<accession>A0ABS5Y477</accession>
<evidence type="ECO:0000256" key="1">
    <source>
        <dbReference type="SAM" id="MobiDB-lite"/>
    </source>
</evidence>
<keyword evidence="2" id="KW-1133">Transmembrane helix</keyword>
<feature type="transmembrane region" description="Helical" evidence="2">
    <location>
        <begin position="6"/>
        <end position="25"/>
    </location>
</feature>